<sequence length="301" mass="33501">MQIEGAHNKHGKGLSIWDDFAHKNLEKIKDRKMLLVTRMNFMRIGNHTCTIFHFDVPLALQEEHGGASGIDDEFPYIDFAGRRFRVGKLENQKVIIVMSGLSLINAGISTQLLLALFNIKGVVHYGIAGNANPEFQIGDVTIPQYWAHTGLWNWQRFGDGTDDELALESVDKTYFEIAKKLEDMTLNGCVNSTTCLPRTPIVARVSRGISASVFVDYSAYREFLYSKFNVTPVEMESAAVALICHQQRKPFITIRALYDLAGGGSDVSNEADIFGSLASENSVEVVRKFISLFSHAGSSSW</sequence>
<accession>A0ACB9N9Z1</accession>
<proteinExistence type="predicted"/>
<keyword evidence="2" id="KW-1185">Reference proteome</keyword>
<name>A0ACB9N9Z1_BAUVA</name>
<dbReference type="Proteomes" id="UP000828941">
    <property type="component" value="Chromosome 7"/>
</dbReference>
<reference evidence="1 2" key="1">
    <citation type="journal article" date="2022" name="DNA Res.">
        <title>Chromosomal-level genome assembly of the orchid tree Bauhinia variegata (Leguminosae; Cercidoideae) supports the allotetraploid origin hypothesis of Bauhinia.</title>
        <authorList>
            <person name="Zhong Y."/>
            <person name="Chen Y."/>
            <person name="Zheng D."/>
            <person name="Pang J."/>
            <person name="Liu Y."/>
            <person name="Luo S."/>
            <person name="Meng S."/>
            <person name="Qian L."/>
            <person name="Wei D."/>
            <person name="Dai S."/>
            <person name="Zhou R."/>
        </authorList>
    </citation>
    <scope>NUCLEOTIDE SEQUENCE [LARGE SCALE GENOMIC DNA]</scope>
    <source>
        <strain evidence="1">BV-YZ2020</strain>
    </source>
</reference>
<evidence type="ECO:0000313" key="1">
    <source>
        <dbReference type="EMBL" id="KAI4332717.1"/>
    </source>
</evidence>
<gene>
    <name evidence="1" type="ORF">L6164_017602</name>
</gene>
<comment type="caution">
    <text evidence="1">The sequence shown here is derived from an EMBL/GenBank/DDBJ whole genome shotgun (WGS) entry which is preliminary data.</text>
</comment>
<organism evidence="1 2">
    <name type="scientific">Bauhinia variegata</name>
    <name type="common">Purple orchid tree</name>
    <name type="synonym">Phanera variegata</name>
    <dbReference type="NCBI Taxonomy" id="167791"/>
    <lineage>
        <taxon>Eukaryota</taxon>
        <taxon>Viridiplantae</taxon>
        <taxon>Streptophyta</taxon>
        <taxon>Embryophyta</taxon>
        <taxon>Tracheophyta</taxon>
        <taxon>Spermatophyta</taxon>
        <taxon>Magnoliopsida</taxon>
        <taxon>eudicotyledons</taxon>
        <taxon>Gunneridae</taxon>
        <taxon>Pentapetalae</taxon>
        <taxon>rosids</taxon>
        <taxon>fabids</taxon>
        <taxon>Fabales</taxon>
        <taxon>Fabaceae</taxon>
        <taxon>Cercidoideae</taxon>
        <taxon>Cercideae</taxon>
        <taxon>Bauhiniinae</taxon>
        <taxon>Bauhinia</taxon>
    </lineage>
</organism>
<dbReference type="EMBL" id="CM039432">
    <property type="protein sequence ID" value="KAI4332717.1"/>
    <property type="molecule type" value="Genomic_DNA"/>
</dbReference>
<protein>
    <submittedName>
        <fullName evidence="1">Uncharacterized protein</fullName>
    </submittedName>
</protein>
<evidence type="ECO:0000313" key="2">
    <source>
        <dbReference type="Proteomes" id="UP000828941"/>
    </source>
</evidence>